<dbReference type="Pfam" id="PF13087">
    <property type="entry name" value="AAA_12"/>
    <property type="match status" value="1"/>
</dbReference>
<dbReference type="CDD" id="cd14014">
    <property type="entry name" value="STKc_PknB_like"/>
    <property type="match status" value="1"/>
</dbReference>
<dbReference type="PROSITE" id="PS00108">
    <property type="entry name" value="PROTEIN_KINASE_ST"/>
    <property type="match status" value="1"/>
</dbReference>
<evidence type="ECO:0000256" key="2">
    <source>
        <dbReference type="ARBA" id="ARBA00022741"/>
    </source>
</evidence>
<dbReference type="RefSeq" id="WP_193800764.1">
    <property type="nucleotide sequence ID" value="NZ_JADEWC010000014.1"/>
</dbReference>
<dbReference type="InterPro" id="IPR041677">
    <property type="entry name" value="DNA2/NAM7_AAA_11"/>
</dbReference>
<sequence length="1158" mass="134310">MGASLINNRYALTPNPKQSGMSEVYKAADMHNDMQQVAVKIFTKGRIEEEISAESFRREVNALKELKHNHIVELIDSGIDKETGHNFLVLEWMENNLLEKLKQSPLDGWDSFWEEIGKPLLEALAFCHNREYIHRDIKPENILIDHEGTIKLADFGISKLRNFLVPTVTLREFVSRPYTPLEDDDGSYTYTRDVFSFGVVTLKCLTNVPLIDYESVKKAIQELDAPCEIIKIIENSISDYPEERQHNAQILLSEITRFQEKRERAFIEKTQKCYLMLPRNLEKIGSELKANSHTEIQKIILEDLNNECGIECYKNKKSNEYEEGQYKIFGVDYSYHVKIEQCNLDKLIILNAINLSSDILEQNRLKNYNPNYEFSFETFYNINQAQEIIRELQLSIEEYDATIRQKQAEDEKQRLFRTWESILRAKTDWERQRQKPLIYTEVSQDKNRAFFTLESIPDDDLVGQTRHVTLKNNNYSLLSGEIEEIKDDKLILYINYGEVERIPKKGVLKFDTRAAESALRQQKYALDAIKYDQAVRSEIRTLLINPQEVSLPNLEQDIQFIQTLNESQKEIVKAALETEDFLVVEGPPGTGKTTFITELILQTLKQNPNARILLTSQTHVALDNALERIKTVDTFLKIVRIGNHEKVAENIYALLFEEQMDQWKKEVLNQSKDFIDIWSKEHDLDKKDVEVAIHFQKLRSLANQLNNLKQEIESLKQEKYELIEQPEYESYLENYDFNSPNVKLPNNLPEETKEQLKYLDDKIKEFEKKAKSIRQDEQKPVALELENLSGFNLEEIEKMSINELESYESILADSNNIQAKQLKKLMRIQQDWFDIFGKSDSDHFNSALIKRSQIVAGTCIGLAPKITEVEFDLCIIDEASKATATEVLVPIARSKKWILVGDTKQLPPFQDEASRNQEFLDKYDLNSEEIKETLFAYLLRTLPKANCKILNIQHRMVAPIGELISQCFYDGQIQSARTDIDHELNKIIPKPVTWLTTSKLPNHCEQTAYQNQSYNNTAEVKVIVKLLNRLNAVAKNVCKNYSVAILTGYSAQKILLERTLDSELDNWERLAIKWNTVDAFQGQEADIAIYSITRSNNKKEFGFLRDTERMNVALSRGKVALVIVGDHDFCRTLNYNPLRTVLEYIEFNPKTCSLHESK</sequence>
<gene>
    <name evidence="8" type="ORF">IQ215_07855</name>
</gene>
<comment type="caution">
    <text evidence="8">The sequence shown here is derived from an EMBL/GenBank/DDBJ whole genome shotgun (WGS) entry which is preliminary data.</text>
</comment>
<name>A0ABR9V3Z3_9CHRO</name>
<protein>
    <submittedName>
        <fullName evidence="8">Protein kinase</fullName>
    </submittedName>
</protein>
<feature type="domain" description="Protein kinase" evidence="7">
    <location>
        <begin position="10"/>
        <end position="267"/>
    </location>
</feature>
<dbReference type="Gene3D" id="1.10.510.10">
    <property type="entry name" value="Transferase(Phosphotransferase) domain 1"/>
    <property type="match status" value="1"/>
</dbReference>
<dbReference type="PANTHER" id="PTHR43788:SF8">
    <property type="entry name" value="DNA-BINDING PROTEIN SMUBP-2"/>
    <property type="match status" value="1"/>
</dbReference>
<proteinExistence type="inferred from homology"/>
<keyword evidence="3" id="KW-0378">Hydrolase</keyword>
<feature type="coiled-coil region" evidence="6">
    <location>
        <begin position="691"/>
        <end position="725"/>
    </location>
</feature>
<dbReference type="SUPFAM" id="SSF56112">
    <property type="entry name" value="Protein kinase-like (PK-like)"/>
    <property type="match status" value="1"/>
</dbReference>
<dbReference type="SMART" id="SM00220">
    <property type="entry name" value="S_TKc"/>
    <property type="match status" value="1"/>
</dbReference>
<dbReference type="InterPro" id="IPR050534">
    <property type="entry name" value="Coronavir_polyprotein_1ab"/>
</dbReference>
<comment type="similarity">
    <text evidence="1">Belongs to the DNA2/NAM7 helicase family.</text>
</comment>
<evidence type="ECO:0000256" key="3">
    <source>
        <dbReference type="ARBA" id="ARBA00022801"/>
    </source>
</evidence>
<dbReference type="Pfam" id="PF00069">
    <property type="entry name" value="Pkinase"/>
    <property type="match status" value="1"/>
</dbReference>
<keyword evidence="6" id="KW-0175">Coiled coil</keyword>
<keyword evidence="2" id="KW-0547">Nucleotide-binding</keyword>
<dbReference type="InterPro" id="IPR008271">
    <property type="entry name" value="Ser/Thr_kinase_AS"/>
</dbReference>
<dbReference type="Gene3D" id="3.40.50.300">
    <property type="entry name" value="P-loop containing nucleotide triphosphate hydrolases"/>
    <property type="match status" value="2"/>
</dbReference>
<dbReference type="Pfam" id="PF13086">
    <property type="entry name" value="AAA_11"/>
    <property type="match status" value="1"/>
</dbReference>
<keyword evidence="4" id="KW-0347">Helicase</keyword>
<dbReference type="GO" id="GO:0016301">
    <property type="term" value="F:kinase activity"/>
    <property type="evidence" value="ECO:0007669"/>
    <property type="project" value="UniProtKB-KW"/>
</dbReference>
<keyword evidence="5" id="KW-0067">ATP-binding</keyword>
<dbReference type="PANTHER" id="PTHR43788">
    <property type="entry name" value="DNA2/NAM7 HELICASE FAMILY MEMBER"/>
    <property type="match status" value="1"/>
</dbReference>
<organism evidence="8 9">
    <name type="scientific">Cyanobacterium stanieri LEGE 03274</name>
    <dbReference type="NCBI Taxonomy" id="1828756"/>
    <lineage>
        <taxon>Bacteria</taxon>
        <taxon>Bacillati</taxon>
        <taxon>Cyanobacteriota</taxon>
        <taxon>Cyanophyceae</taxon>
        <taxon>Oscillatoriophycideae</taxon>
        <taxon>Chroococcales</taxon>
        <taxon>Geminocystaceae</taxon>
        <taxon>Cyanobacterium</taxon>
    </lineage>
</organism>
<dbReference type="Proteomes" id="UP000654604">
    <property type="component" value="Unassembled WGS sequence"/>
</dbReference>
<evidence type="ECO:0000259" key="7">
    <source>
        <dbReference type="PROSITE" id="PS50011"/>
    </source>
</evidence>
<evidence type="ECO:0000313" key="8">
    <source>
        <dbReference type="EMBL" id="MBE9222610.1"/>
    </source>
</evidence>
<dbReference type="InterPro" id="IPR011009">
    <property type="entry name" value="Kinase-like_dom_sf"/>
</dbReference>
<keyword evidence="8" id="KW-0418">Kinase</keyword>
<keyword evidence="8" id="KW-0808">Transferase</keyword>
<dbReference type="EMBL" id="JADEWC010000014">
    <property type="protein sequence ID" value="MBE9222610.1"/>
    <property type="molecule type" value="Genomic_DNA"/>
</dbReference>
<evidence type="ECO:0000313" key="9">
    <source>
        <dbReference type="Proteomes" id="UP000654604"/>
    </source>
</evidence>
<feature type="coiled-coil region" evidence="6">
    <location>
        <begin position="382"/>
        <end position="409"/>
    </location>
</feature>
<evidence type="ECO:0000256" key="5">
    <source>
        <dbReference type="ARBA" id="ARBA00022840"/>
    </source>
</evidence>
<dbReference type="SUPFAM" id="SSF52540">
    <property type="entry name" value="P-loop containing nucleoside triphosphate hydrolases"/>
    <property type="match status" value="1"/>
</dbReference>
<accession>A0ABR9V3Z3</accession>
<dbReference type="InterPro" id="IPR041679">
    <property type="entry name" value="DNA2/NAM7-like_C"/>
</dbReference>
<evidence type="ECO:0000256" key="6">
    <source>
        <dbReference type="SAM" id="Coils"/>
    </source>
</evidence>
<dbReference type="InterPro" id="IPR027417">
    <property type="entry name" value="P-loop_NTPase"/>
</dbReference>
<evidence type="ECO:0000256" key="1">
    <source>
        <dbReference type="ARBA" id="ARBA00007913"/>
    </source>
</evidence>
<keyword evidence="9" id="KW-1185">Reference proteome</keyword>
<dbReference type="InterPro" id="IPR000719">
    <property type="entry name" value="Prot_kinase_dom"/>
</dbReference>
<dbReference type="PROSITE" id="PS50011">
    <property type="entry name" value="PROTEIN_KINASE_DOM"/>
    <property type="match status" value="1"/>
</dbReference>
<dbReference type="InterPro" id="IPR047187">
    <property type="entry name" value="SF1_C_Upf1"/>
</dbReference>
<dbReference type="CDD" id="cd18808">
    <property type="entry name" value="SF1_C_Upf1"/>
    <property type="match status" value="1"/>
</dbReference>
<reference evidence="8 9" key="1">
    <citation type="submission" date="2020-10" db="EMBL/GenBank/DDBJ databases">
        <authorList>
            <person name="Castelo-Branco R."/>
            <person name="Eusebio N."/>
            <person name="Adriana R."/>
            <person name="Vieira A."/>
            <person name="Brugerolle De Fraissinette N."/>
            <person name="Rezende De Castro R."/>
            <person name="Schneider M.P."/>
            <person name="Vasconcelos V."/>
            <person name="Leao P.N."/>
        </authorList>
    </citation>
    <scope>NUCLEOTIDE SEQUENCE [LARGE SCALE GENOMIC DNA]</scope>
    <source>
        <strain evidence="8 9">LEGE 03274</strain>
    </source>
</reference>
<evidence type="ECO:0000256" key="4">
    <source>
        <dbReference type="ARBA" id="ARBA00022806"/>
    </source>
</evidence>